<evidence type="ECO:0000313" key="2">
    <source>
        <dbReference type="Proteomes" id="UP000292958"/>
    </source>
</evidence>
<proteinExistence type="predicted"/>
<dbReference type="OrthoDB" id="9887557at2"/>
<organism evidence="1 2">
    <name type="scientific">Edaphobacter modestus</name>
    <dbReference type="NCBI Taxonomy" id="388466"/>
    <lineage>
        <taxon>Bacteria</taxon>
        <taxon>Pseudomonadati</taxon>
        <taxon>Acidobacteriota</taxon>
        <taxon>Terriglobia</taxon>
        <taxon>Terriglobales</taxon>
        <taxon>Acidobacteriaceae</taxon>
        <taxon>Edaphobacter</taxon>
    </lineage>
</organism>
<gene>
    <name evidence="1" type="ORF">BDD14_1599</name>
</gene>
<evidence type="ECO:0000313" key="1">
    <source>
        <dbReference type="EMBL" id="RZU40165.1"/>
    </source>
</evidence>
<sequence>MDTPRITPLDDDTAPFDANEFDAGYLARLSGEPQCLGATRGWRAGRADADAGCRSSQESSFRRIA</sequence>
<name>A0A4Q7YTE6_9BACT</name>
<reference evidence="1 2" key="1">
    <citation type="submission" date="2019-02" db="EMBL/GenBank/DDBJ databases">
        <title>Genomic Encyclopedia of Archaeal and Bacterial Type Strains, Phase II (KMG-II): from individual species to whole genera.</title>
        <authorList>
            <person name="Goeker M."/>
        </authorList>
    </citation>
    <scope>NUCLEOTIDE SEQUENCE [LARGE SCALE GENOMIC DNA]</scope>
    <source>
        <strain evidence="1 2">DSM 18101</strain>
    </source>
</reference>
<protein>
    <submittedName>
        <fullName evidence="1">Uncharacterized protein</fullName>
    </submittedName>
</protein>
<dbReference type="RefSeq" id="WP_130418274.1">
    <property type="nucleotide sequence ID" value="NZ_SHKW01000001.1"/>
</dbReference>
<comment type="caution">
    <text evidence="1">The sequence shown here is derived from an EMBL/GenBank/DDBJ whole genome shotgun (WGS) entry which is preliminary data.</text>
</comment>
<dbReference type="AlphaFoldDB" id="A0A4Q7YTE6"/>
<dbReference type="EMBL" id="SHKW01000001">
    <property type="protein sequence ID" value="RZU40165.1"/>
    <property type="molecule type" value="Genomic_DNA"/>
</dbReference>
<keyword evidence="2" id="KW-1185">Reference proteome</keyword>
<accession>A0A4Q7YTE6</accession>
<dbReference type="Proteomes" id="UP000292958">
    <property type="component" value="Unassembled WGS sequence"/>
</dbReference>